<reference evidence="2 3" key="1">
    <citation type="journal article" date="2016" name="Nat. Commun.">
        <title>Thousands of microbial genomes shed light on interconnected biogeochemical processes in an aquifer system.</title>
        <authorList>
            <person name="Anantharaman K."/>
            <person name="Brown C.T."/>
            <person name="Hug L.A."/>
            <person name="Sharon I."/>
            <person name="Castelle C.J."/>
            <person name="Probst A.J."/>
            <person name="Thomas B.C."/>
            <person name="Singh A."/>
            <person name="Wilkins M.J."/>
            <person name="Karaoz U."/>
            <person name="Brodie E.L."/>
            <person name="Williams K.H."/>
            <person name="Hubbard S.S."/>
            <person name="Banfield J.F."/>
        </authorList>
    </citation>
    <scope>NUCLEOTIDE SEQUENCE [LARGE SCALE GENOMIC DNA]</scope>
</reference>
<dbReference type="InterPro" id="IPR012938">
    <property type="entry name" value="Glc/Sorbosone_DH"/>
</dbReference>
<dbReference type="STRING" id="1797780.A3E45_04475"/>
<dbReference type="InterPro" id="IPR011041">
    <property type="entry name" value="Quinoprot_gluc/sorb_DH_b-prop"/>
</dbReference>
<dbReference type="Proteomes" id="UP000176405">
    <property type="component" value="Unassembled WGS sequence"/>
</dbReference>
<dbReference type="EMBL" id="MFDH01000012">
    <property type="protein sequence ID" value="OGE36378.1"/>
    <property type="molecule type" value="Genomic_DNA"/>
</dbReference>
<protein>
    <recommendedName>
        <fullName evidence="1">Glucose/Sorbosone dehydrogenase domain-containing protein</fullName>
    </recommendedName>
</protein>
<name>A0A1F5K6E3_9BACT</name>
<organism evidence="2 3">
    <name type="scientific">Candidatus Daviesbacteria bacterium RIFCSPHIGHO2_12_FULL_43_11</name>
    <dbReference type="NCBI Taxonomy" id="1797780"/>
    <lineage>
        <taxon>Bacteria</taxon>
        <taxon>Candidatus Daviesiibacteriota</taxon>
    </lineage>
</organism>
<evidence type="ECO:0000313" key="3">
    <source>
        <dbReference type="Proteomes" id="UP000176405"/>
    </source>
</evidence>
<evidence type="ECO:0000259" key="1">
    <source>
        <dbReference type="Pfam" id="PF07995"/>
    </source>
</evidence>
<dbReference type="PANTHER" id="PTHR19328">
    <property type="entry name" value="HEDGEHOG-INTERACTING PROTEIN"/>
    <property type="match status" value="1"/>
</dbReference>
<feature type="non-terminal residue" evidence="2">
    <location>
        <position position="1"/>
    </location>
</feature>
<feature type="domain" description="Glucose/Sorbosone dehydrogenase" evidence="1">
    <location>
        <begin position="46"/>
        <end position="344"/>
    </location>
</feature>
<dbReference type="SUPFAM" id="SSF50952">
    <property type="entry name" value="Soluble quinoprotein glucose dehydrogenase"/>
    <property type="match status" value="1"/>
</dbReference>
<evidence type="ECO:0000313" key="2">
    <source>
        <dbReference type="EMBL" id="OGE36378.1"/>
    </source>
</evidence>
<dbReference type="InterPro" id="IPR011042">
    <property type="entry name" value="6-blade_b-propeller_TolB-like"/>
</dbReference>
<dbReference type="PANTHER" id="PTHR19328:SF13">
    <property type="entry name" value="HIPL1 PROTEIN"/>
    <property type="match status" value="1"/>
</dbReference>
<proteinExistence type="predicted"/>
<dbReference type="Gene3D" id="2.120.10.30">
    <property type="entry name" value="TolB, C-terminal domain"/>
    <property type="match status" value="1"/>
</dbReference>
<accession>A0A1F5K6E3</accession>
<dbReference type="AlphaFoldDB" id="A0A1F5K6E3"/>
<sequence>LAAVILAVAAYFFINFVPKSGLQPDRQEESDSVQEPPEVTVVAQNLEIPWGLVFLPDKSILFTERPGRVRVINKDGKLLPEPLATIPSVKQIGEGGLLGLAVHPNFASNKYVYLYYTYSGEGDNTLNRVVRYKLEDGKLVGEEVIVDKIPGAANHNGGRIKFGPDNFLYITTGDAGSPSRAQNRNSLAGKILRVTDEGKPAPGNPFNSPVYSYGHRNPQGLAWDNEGRLWATEHGQSALDELNLIKQGVNYGWPTIRGNEKRAGMENPVLHSGPGITWAPSGAAYFSGSIFFGGLRGETLYEAVLESGQVDLNGYLEGKFGRLRDVVLGPDNFLYITTSNKDGRGVVREGDDKIIRVDPQNIP</sequence>
<gene>
    <name evidence="2" type="ORF">A3E45_04475</name>
</gene>
<comment type="caution">
    <text evidence="2">The sequence shown here is derived from an EMBL/GenBank/DDBJ whole genome shotgun (WGS) entry which is preliminary data.</text>
</comment>
<dbReference type="Pfam" id="PF07995">
    <property type="entry name" value="GSDH"/>
    <property type="match status" value="1"/>
</dbReference>